<name>A0ABW9ZE56_9FLAO</name>
<evidence type="ECO:0000313" key="1">
    <source>
        <dbReference type="EMBL" id="NBL65385.1"/>
    </source>
</evidence>
<proteinExistence type="predicted"/>
<dbReference type="EMBL" id="JAABLM010000010">
    <property type="protein sequence ID" value="NBL65385.1"/>
    <property type="molecule type" value="Genomic_DNA"/>
</dbReference>
<comment type="caution">
    <text evidence="1">The sequence shown here is derived from an EMBL/GenBank/DDBJ whole genome shotgun (WGS) entry which is preliminary data.</text>
</comment>
<organism evidence="1 2">
    <name type="scientific">Flavobacterium ichthyis</name>
    <dbReference type="NCBI Taxonomy" id="2698827"/>
    <lineage>
        <taxon>Bacteria</taxon>
        <taxon>Pseudomonadati</taxon>
        <taxon>Bacteroidota</taxon>
        <taxon>Flavobacteriia</taxon>
        <taxon>Flavobacteriales</taxon>
        <taxon>Flavobacteriaceae</taxon>
        <taxon>Flavobacterium</taxon>
    </lineage>
</organism>
<dbReference type="RefSeq" id="WP_166537209.1">
    <property type="nucleotide sequence ID" value="NZ_JAABLM010000010.1"/>
</dbReference>
<evidence type="ECO:0000313" key="2">
    <source>
        <dbReference type="Proteomes" id="UP000798602"/>
    </source>
</evidence>
<dbReference type="Proteomes" id="UP000798602">
    <property type="component" value="Unassembled WGS sequence"/>
</dbReference>
<protein>
    <submittedName>
        <fullName evidence="1">Uncharacterized protein</fullName>
    </submittedName>
</protein>
<reference evidence="2" key="1">
    <citation type="submission" date="2020-01" db="EMBL/GenBank/DDBJ databases">
        <title>Sphingomonas sp. strain CSW-10.</title>
        <authorList>
            <person name="Chen W.-M."/>
        </authorList>
    </citation>
    <scope>NUCLEOTIDE SEQUENCE [LARGE SCALE GENOMIC DNA]</scope>
    <source>
        <strain evidence="2">NST-5</strain>
    </source>
</reference>
<sequence length="86" mass="9763">MKFQFRIEQSNFDKLKNDPKRLARKLPTWGNYIITKDIKYELLPTKEIVEISLKHTASGCSEISFLKSRMSDILTDLASLIGGGSS</sequence>
<keyword evidence="2" id="KW-1185">Reference proteome</keyword>
<accession>A0ABW9ZE56</accession>
<gene>
    <name evidence="1" type="ORF">GV828_09265</name>
</gene>